<evidence type="ECO:0000256" key="1">
    <source>
        <dbReference type="ARBA" id="ARBA00022801"/>
    </source>
</evidence>
<evidence type="ECO:0000256" key="2">
    <source>
        <dbReference type="SAM" id="MobiDB-lite"/>
    </source>
</evidence>
<evidence type="ECO:0000313" key="4">
    <source>
        <dbReference type="Proteomes" id="UP001597419"/>
    </source>
</evidence>
<dbReference type="InterPro" id="IPR023365">
    <property type="entry name" value="Sortase_dom-sf"/>
</dbReference>
<keyword evidence="1" id="KW-0378">Hydrolase</keyword>
<keyword evidence="4" id="KW-1185">Reference proteome</keyword>
<dbReference type="CDD" id="cd05829">
    <property type="entry name" value="Sortase_F"/>
    <property type="match status" value="1"/>
</dbReference>
<organism evidence="3 4">
    <name type="scientific">Amycolatopsis samaneae</name>
    <dbReference type="NCBI Taxonomy" id="664691"/>
    <lineage>
        <taxon>Bacteria</taxon>
        <taxon>Bacillati</taxon>
        <taxon>Actinomycetota</taxon>
        <taxon>Actinomycetes</taxon>
        <taxon>Pseudonocardiales</taxon>
        <taxon>Pseudonocardiaceae</taxon>
        <taxon>Amycolatopsis</taxon>
    </lineage>
</organism>
<dbReference type="SUPFAM" id="SSF63817">
    <property type="entry name" value="Sortase"/>
    <property type="match status" value="1"/>
</dbReference>
<proteinExistence type="predicted"/>
<sequence>MGIHLRGGRRTVAVATLFVSALFGVTGCGTAPAPAPQPSAAQPAAAAGAPAEKTAPPATVRIPKIGAESSLVQIGLKADGTLDVPPVDKPMQAAWYRESPVPGNRGPALIVGHVDGRQQPGIFFRLREVAAGDQVVVGNGDGSQTTFTVTRTQQIDKDQLPSDAVYGDTPGPELRLITCGGSFDKAEHSYRDNIIVYAKAA</sequence>
<dbReference type="NCBIfam" id="NF033748">
    <property type="entry name" value="class_F_sortase"/>
    <property type="match status" value="1"/>
</dbReference>
<reference evidence="4" key="1">
    <citation type="journal article" date="2019" name="Int. J. Syst. Evol. Microbiol.">
        <title>The Global Catalogue of Microorganisms (GCM) 10K type strain sequencing project: providing services to taxonomists for standard genome sequencing and annotation.</title>
        <authorList>
            <consortium name="The Broad Institute Genomics Platform"/>
            <consortium name="The Broad Institute Genome Sequencing Center for Infectious Disease"/>
            <person name="Wu L."/>
            <person name="Ma J."/>
        </authorList>
    </citation>
    <scope>NUCLEOTIDE SEQUENCE [LARGE SCALE GENOMIC DNA]</scope>
    <source>
        <strain evidence="4">CGMCC 4.7643</strain>
    </source>
</reference>
<dbReference type="Pfam" id="PF04203">
    <property type="entry name" value="Sortase"/>
    <property type="match status" value="1"/>
</dbReference>
<evidence type="ECO:0000313" key="3">
    <source>
        <dbReference type="EMBL" id="MFD2457333.1"/>
    </source>
</evidence>
<comment type="caution">
    <text evidence="3">The sequence shown here is derived from an EMBL/GenBank/DDBJ whole genome shotgun (WGS) entry which is preliminary data.</text>
</comment>
<dbReference type="InterPro" id="IPR042001">
    <property type="entry name" value="Sortase_F"/>
</dbReference>
<dbReference type="Gene3D" id="2.40.260.10">
    <property type="entry name" value="Sortase"/>
    <property type="match status" value="1"/>
</dbReference>
<dbReference type="PROSITE" id="PS51257">
    <property type="entry name" value="PROKAR_LIPOPROTEIN"/>
    <property type="match status" value="1"/>
</dbReference>
<dbReference type="Proteomes" id="UP001597419">
    <property type="component" value="Unassembled WGS sequence"/>
</dbReference>
<dbReference type="EMBL" id="JBHUKU010000002">
    <property type="protein sequence ID" value="MFD2457333.1"/>
    <property type="molecule type" value="Genomic_DNA"/>
</dbReference>
<accession>A0ABW5G786</accession>
<dbReference type="RefSeq" id="WP_345388555.1">
    <property type="nucleotide sequence ID" value="NZ_BAABHG010000003.1"/>
</dbReference>
<feature type="compositionally biased region" description="Low complexity" evidence="2">
    <location>
        <begin position="38"/>
        <end position="58"/>
    </location>
</feature>
<feature type="region of interest" description="Disordered" evidence="2">
    <location>
        <begin position="31"/>
        <end position="58"/>
    </location>
</feature>
<gene>
    <name evidence="3" type="ORF">ACFSYJ_01925</name>
</gene>
<protein>
    <submittedName>
        <fullName evidence="3">Class F sortase</fullName>
    </submittedName>
</protein>
<name>A0ABW5G786_9PSEU</name>
<dbReference type="InterPro" id="IPR005754">
    <property type="entry name" value="Sortase"/>
</dbReference>